<evidence type="ECO:0000313" key="1">
    <source>
        <dbReference type="EMBL" id="EZH75040.1"/>
    </source>
</evidence>
<evidence type="ECO:0008006" key="3">
    <source>
        <dbReference type="Google" id="ProtNLM"/>
    </source>
</evidence>
<dbReference type="AlphaFoldDB" id="A0A023BYH7"/>
<comment type="caution">
    <text evidence="1">The sequence shown here is derived from an EMBL/GenBank/DDBJ whole genome shotgun (WGS) entry which is preliminary data.</text>
</comment>
<accession>A0A023BYH7</accession>
<name>A0A023BYH7_9FLAO</name>
<organism evidence="1 2">
    <name type="scientific">Aquimarina atlantica</name>
    <dbReference type="NCBI Taxonomy" id="1317122"/>
    <lineage>
        <taxon>Bacteria</taxon>
        <taxon>Pseudomonadati</taxon>
        <taxon>Bacteroidota</taxon>
        <taxon>Flavobacteriia</taxon>
        <taxon>Flavobacteriales</taxon>
        <taxon>Flavobacteriaceae</taxon>
        <taxon>Aquimarina</taxon>
    </lineage>
</organism>
<dbReference type="eggNOG" id="ENOG502ZAAK">
    <property type="taxonomic scope" value="Bacteria"/>
</dbReference>
<reference evidence="1 2" key="1">
    <citation type="submission" date="2014-04" db="EMBL/GenBank/DDBJ databases">
        <title>Aquimarina sp. 22II-S11-z7 Genome Sequencing.</title>
        <authorList>
            <person name="Lai Q."/>
        </authorList>
    </citation>
    <scope>NUCLEOTIDE SEQUENCE [LARGE SCALE GENOMIC DNA]</scope>
    <source>
        <strain evidence="1 2">22II-S11-z7</strain>
    </source>
</reference>
<protein>
    <recommendedName>
        <fullName evidence="3">DUF481 domain-containing protein</fullName>
    </recommendedName>
</protein>
<keyword evidence="2" id="KW-1185">Reference proteome</keyword>
<gene>
    <name evidence="1" type="ORF">ATO12_09950</name>
</gene>
<dbReference type="OrthoDB" id="949563at2"/>
<dbReference type="Proteomes" id="UP000023541">
    <property type="component" value="Unassembled WGS sequence"/>
</dbReference>
<evidence type="ECO:0000313" key="2">
    <source>
        <dbReference type="Proteomes" id="UP000023541"/>
    </source>
</evidence>
<dbReference type="STRING" id="1317122.ATO12_09950"/>
<dbReference type="EMBL" id="AQRA01000002">
    <property type="protein sequence ID" value="EZH75040.1"/>
    <property type="molecule type" value="Genomic_DNA"/>
</dbReference>
<dbReference type="RefSeq" id="WP_034240114.1">
    <property type="nucleotide sequence ID" value="NZ_AQRA01000002.1"/>
</dbReference>
<proteinExistence type="predicted"/>
<sequence>MKHIILIITFIICADFSYSQGGNFLNRITLRKSFQSKNDKAKSANFTYTNPKNKSESWLLNAAIGVNVLNDSNEVVTLSPYIEYHKNTLVDKEQDNWQTGLALEWQTRDISIKKWTPILISSLKYNEDEVKDISSFQGNLYVTAIAKGKAKKAKFFYIPNTIVDIGRIFQFVYSPYIGLENENRISAEEILSEGNIYRALLRLTSNISLFPSCDNWKDKFEFNIDWQYRYILSEDVDNFDKEQHNFFTASFNYMFFSIDDGKKTAKIGIDYTDGEDPTKNFEEQSFYAVSLKVKF</sequence>